<gene>
    <name evidence="6" type="ORF">BWX42_01970</name>
</gene>
<protein>
    <submittedName>
        <fullName evidence="6">Peptidase M24 family protein</fullName>
    </submittedName>
</protein>
<dbReference type="EMBL" id="MUYF01000003">
    <property type="protein sequence ID" value="OOL80712.1"/>
    <property type="molecule type" value="Genomic_DNA"/>
</dbReference>
<sequence>MTPLKTLQDHLLNEKIDLAIINNPASIAYFTGFISEPHERIFLLFVTPEDSYLFTPMLDKAEAQAASGLSVYGYEDADNPWQVINKTILSSLNPLKTVAIQEDSLTVAWLHALTPFLNEANLTDVSDALDQIKRLKTSEEVQKLHESGQLADEAIKVGIESLRVGISEEEVVAIIEFEMKKRGVSKMSFPTMVLFGDHAASPHGTPGKRQLQPNELVLFDLGVIYNGYASDMTRTVGFGDVSDEIKSIYQIVLEAQETAQKSASSGMTAHELDQIARDIIEEAGYGEYFMHRLGHGIGQSVHEYPNIRPGNDLPLDEDMCFSIEPGIYIPDYVGIRIEDCVHLTDHGAESFTHHPKELQIIPIKS</sequence>
<organism evidence="6 7">
    <name type="scientific">Dolosigranulum pigrum</name>
    <dbReference type="NCBI Taxonomy" id="29394"/>
    <lineage>
        <taxon>Bacteria</taxon>
        <taxon>Bacillati</taxon>
        <taxon>Bacillota</taxon>
        <taxon>Bacilli</taxon>
        <taxon>Lactobacillales</taxon>
        <taxon>Carnobacteriaceae</taxon>
        <taxon>Dolosigranulum</taxon>
    </lineage>
</organism>
<dbReference type="InterPro" id="IPR050659">
    <property type="entry name" value="Peptidase_M24B"/>
</dbReference>
<dbReference type="Proteomes" id="UP000190409">
    <property type="component" value="Unassembled WGS sequence"/>
</dbReference>
<evidence type="ECO:0000259" key="5">
    <source>
        <dbReference type="Pfam" id="PF01321"/>
    </source>
</evidence>
<evidence type="ECO:0000313" key="6">
    <source>
        <dbReference type="EMBL" id="OOL80712.1"/>
    </source>
</evidence>
<comment type="similarity">
    <text evidence="2">Belongs to the peptidase M24B family.</text>
</comment>
<dbReference type="CDD" id="cd01092">
    <property type="entry name" value="APP-like"/>
    <property type="match status" value="1"/>
</dbReference>
<feature type="domain" description="Creatinase N-terminal" evidence="5">
    <location>
        <begin position="4"/>
        <end position="132"/>
    </location>
</feature>
<dbReference type="Pfam" id="PF01321">
    <property type="entry name" value="Creatinase_N"/>
    <property type="match status" value="1"/>
</dbReference>
<dbReference type="PANTHER" id="PTHR46112:SF10">
    <property type="entry name" value="DIPEPTIDASE YKVY-RELATED"/>
    <property type="match status" value="1"/>
</dbReference>
<proteinExistence type="inferred from homology"/>
<dbReference type="InterPro" id="IPR036005">
    <property type="entry name" value="Creatinase/aminopeptidase-like"/>
</dbReference>
<evidence type="ECO:0000259" key="4">
    <source>
        <dbReference type="Pfam" id="PF00557"/>
    </source>
</evidence>
<accession>A0A1S8KM02</accession>
<dbReference type="InterPro" id="IPR029149">
    <property type="entry name" value="Creatin/AminoP/Spt16_N"/>
</dbReference>
<evidence type="ECO:0000313" key="7">
    <source>
        <dbReference type="Proteomes" id="UP000190409"/>
    </source>
</evidence>
<evidence type="ECO:0000256" key="3">
    <source>
        <dbReference type="ARBA" id="ARBA00023211"/>
    </source>
</evidence>
<comment type="cofactor">
    <cofactor evidence="1">
        <name>Mn(2+)</name>
        <dbReference type="ChEBI" id="CHEBI:29035"/>
    </cofactor>
</comment>
<feature type="domain" description="Peptidase M24" evidence="4">
    <location>
        <begin position="143"/>
        <end position="345"/>
    </location>
</feature>
<dbReference type="InterPro" id="IPR000587">
    <property type="entry name" value="Creatinase_N"/>
</dbReference>
<dbReference type="InterPro" id="IPR000994">
    <property type="entry name" value="Pept_M24"/>
</dbReference>
<dbReference type="PANTHER" id="PTHR46112">
    <property type="entry name" value="AMINOPEPTIDASE"/>
    <property type="match status" value="1"/>
</dbReference>
<dbReference type="Gene3D" id="3.40.350.10">
    <property type="entry name" value="Creatinase/prolidase N-terminal domain"/>
    <property type="match status" value="1"/>
</dbReference>
<evidence type="ECO:0000256" key="2">
    <source>
        <dbReference type="ARBA" id="ARBA00008766"/>
    </source>
</evidence>
<dbReference type="Gene3D" id="3.90.230.10">
    <property type="entry name" value="Creatinase/methionine aminopeptidase superfamily"/>
    <property type="match status" value="1"/>
</dbReference>
<keyword evidence="3" id="KW-0464">Manganese</keyword>
<reference evidence="6 7" key="1">
    <citation type="submission" date="2017-01" db="EMBL/GenBank/DDBJ databases">
        <title>Complete Genome Sequence of Dolosigranulum pigrum isolated from a Patient with interstitial lung disease.</title>
        <authorList>
            <person name="Mukhopadhyay R."/>
            <person name="Joaquin J."/>
            <person name="Hogue R."/>
            <person name="Fitzgerald S."/>
            <person name="Jospin G."/>
            <person name="Eisen J.A."/>
            <person name="Chaturvedi V."/>
        </authorList>
    </citation>
    <scope>NUCLEOTIDE SEQUENCE [LARGE SCALE GENOMIC DNA]</scope>
    <source>
        <strain evidence="6 7">15S00348</strain>
    </source>
</reference>
<dbReference type="Pfam" id="PF00557">
    <property type="entry name" value="Peptidase_M24"/>
    <property type="match status" value="1"/>
</dbReference>
<dbReference type="AlphaFoldDB" id="A0A1S8KM02"/>
<evidence type="ECO:0000256" key="1">
    <source>
        <dbReference type="ARBA" id="ARBA00001936"/>
    </source>
</evidence>
<name>A0A1S8KM02_9LACT</name>
<comment type="caution">
    <text evidence="6">The sequence shown here is derived from an EMBL/GenBank/DDBJ whole genome shotgun (WGS) entry which is preliminary data.</text>
</comment>
<dbReference type="SUPFAM" id="SSF53092">
    <property type="entry name" value="Creatinase/prolidase N-terminal domain"/>
    <property type="match status" value="1"/>
</dbReference>
<dbReference type="SUPFAM" id="SSF55920">
    <property type="entry name" value="Creatinase/aminopeptidase"/>
    <property type="match status" value="1"/>
</dbReference>